<keyword evidence="1" id="KW-0175">Coiled coil</keyword>
<feature type="coiled-coil region" evidence="1">
    <location>
        <begin position="714"/>
        <end position="741"/>
    </location>
</feature>
<feature type="compositionally biased region" description="Polar residues" evidence="2">
    <location>
        <begin position="1062"/>
        <end position="1076"/>
    </location>
</feature>
<name>A0A9J6BIU4_POLVA</name>
<comment type="caution">
    <text evidence="3">The sequence shown here is derived from an EMBL/GenBank/DDBJ whole genome shotgun (WGS) entry which is preliminary data.</text>
</comment>
<feature type="region of interest" description="Disordered" evidence="2">
    <location>
        <begin position="1032"/>
        <end position="1076"/>
    </location>
</feature>
<protein>
    <submittedName>
        <fullName evidence="3">Uncharacterized protein</fullName>
    </submittedName>
</protein>
<evidence type="ECO:0000313" key="4">
    <source>
        <dbReference type="Proteomes" id="UP001107558"/>
    </source>
</evidence>
<proteinExistence type="predicted"/>
<reference evidence="3" key="1">
    <citation type="submission" date="2021-03" db="EMBL/GenBank/DDBJ databases">
        <title>Chromosome level genome of the anhydrobiotic midge Polypedilum vanderplanki.</title>
        <authorList>
            <person name="Yoshida Y."/>
            <person name="Kikawada T."/>
            <person name="Gusev O."/>
        </authorList>
    </citation>
    <scope>NUCLEOTIDE SEQUENCE</scope>
    <source>
        <strain evidence="3">NIAS01</strain>
        <tissue evidence="3">Whole body or cell culture</tissue>
    </source>
</reference>
<evidence type="ECO:0000313" key="3">
    <source>
        <dbReference type="EMBL" id="KAG5669600.1"/>
    </source>
</evidence>
<organism evidence="3 4">
    <name type="scientific">Polypedilum vanderplanki</name>
    <name type="common">Sleeping chironomid midge</name>
    <dbReference type="NCBI Taxonomy" id="319348"/>
    <lineage>
        <taxon>Eukaryota</taxon>
        <taxon>Metazoa</taxon>
        <taxon>Ecdysozoa</taxon>
        <taxon>Arthropoda</taxon>
        <taxon>Hexapoda</taxon>
        <taxon>Insecta</taxon>
        <taxon>Pterygota</taxon>
        <taxon>Neoptera</taxon>
        <taxon>Endopterygota</taxon>
        <taxon>Diptera</taxon>
        <taxon>Nematocera</taxon>
        <taxon>Chironomoidea</taxon>
        <taxon>Chironomidae</taxon>
        <taxon>Chironominae</taxon>
        <taxon>Polypedilum</taxon>
        <taxon>Polypedilum</taxon>
    </lineage>
</organism>
<gene>
    <name evidence="3" type="ORF">PVAND_017486</name>
</gene>
<evidence type="ECO:0000256" key="1">
    <source>
        <dbReference type="SAM" id="Coils"/>
    </source>
</evidence>
<feature type="compositionally biased region" description="Polar residues" evidence="2">
    <location>
        <begin position="1032"/>
        <end position="1046"/>
    </location>
</feature>
<evidence type="ECO:0000256" key="2">
    <source>
        <dbReference type="SAM" id="MobiDB-lite"/>
    </source>
</evidence>
<dbReference type="Proteomes" id="UP001107558">
    <property type="component" value="Chromosome 4"/>
</dbReference>
<dbReference type="EMBL" id="JADBJN010000004">
    <property type="protein sequence ID" value="KAG5669600.1"/>
    <property type="molecule type" value="Genomic_DNA"/>
</dbReference>
<sequence length="1366" mass="160053">MENFESEIRFADAIEEIVEQTQGAKLCLSDFNKALFESLHQLFRNAIEDSENVTNYAVSAKCIKPNDNLSIIFGFRDPLSKVTLELLKKMKNAMKKSKNNGGFDEMLMNLAEFFALLFNSDIYQLEDFRIYCNLFRNDAVTFGKTNLIPKILDVIDEKLKEKKLNKEKFLQILDVEKENPKLLYELNDDNADYNFDPKYYQKLNIKTASMDILERFKIYLEDPSLEFDLQMIAKCHMHIVKSCASAIVKHAMVKNNHKEVALLVLNFLNLPKYSVGIAMRPQVIQVFNRKLYKSIKEEIAKMYACANDHFDFKKLLSNSLFSFVQQLNALNLIPLLTVTRCFINDVITVDSSEDESDYDDDKEEATISNPIDSIKDKTEQQTTAVLRSLEFLIRHIMHPTFTKEKLKILIGGTKSIFKKCSLNGVQKFHERIKEIVNLSINYYFPTSEYENTAVHGDEALKRFIFILCEFHRQGMIKNEIFMKFALKLYQDVMNDQWKRKKIFFIQLFEESSEKLYKLKSSTFTSMLQLNENILKSTQNIENYRKQKTEVLKRKGKKIDINAFIIEDDEVVKFEVKSILDNIKNAENIDEATEEILKIKHLKKIHVDAVMNQTVEDWCKKHFEIVCEECTCDVWLQCKLRNLIFYRAMTRRGVARIYQTLTKYMKICYQFYISSEKFIKWSHECFMGSKPLEVDVRDIIEVMLKCYQYFAAKVQNDVTETIQFLEKILENHEKNLISTNENLNENHQIINSNNQLPSTSCSISESVQHLCNSTNSDEDEEFIIDYTGYNFPTDCERCICVMLKIANIECYEASKSFSKVFSYKTDGIRVKCEILKKKDDKQKLEFEFHMNHDLRMRFEKFLIVELLKRINDNDIYFEIRQIIVKVTSSLIDSIKEVKTYLKDFLEIFLPVDDEEKLKLLDLALIRSKDKIIEMNEKAALAKLRNHINKIIKKKKFETKICNQVLRKVNKLLSIINDKIIHNDENLTSTSCNGNVLQTDDNSRTLSDENKMMDDEQLLSAGSKNKTETTQIFLSNENSAIQPSTSNRQTQTGTKKKTKIPERSTLQETTTSNEKLTANEIKTSSEMIKKEYYGKILEMTENLSHDKNFSPSIIEAKVEIIKFIKFSANPEIFDIEIFANIINLLCCKKKGNSIFTIKVIAQIFGSKFYDERKLTFEDTYKYMSKDSKVQNSPILKLLYNLNKNNWQVNIDFKTDDFDYDEALIYLNSDENAIDEFIKDFWKHLLESELTENLTNLIENCTKFHEDFSSKLKNFMAARMSTFQNLPTEFLDKEIVKMRLGRVSIFIFEMLRIKIIDKKEFENWLTSKLIDKITFVYVEKILITIAKIDMKKLSFTDQEIENLFTKILK</sequence>
<keyword evidence="4" id="KW-1185">Reference proteome</keyword>
<accession>A0A9J6BIU4</accession>